<dbReference type="EMBL" id="KQ947438">
    <property type="protein sequence ID" value="KUJ07776.1"/>
    <property type="molecule type" value="Genomic_DNA"/>
</dbReference>
<dbReference type="SUPFAM" id="SSF53474">
    <property type="entry name" value="alpha/beta-Hydrolases"/>
    <property type="match status" value="1"/>
</dbReference>
<dbReference type="RefSeq" id="XP_018062131.1">
    <property type="nucleotide sequence ID" value="XM_018210170.1"/>
</dbReference>
<evidence type="ECO:0000313" key="2">
    <source>
        <dbReference type="Proteomes" id="UP000070700"/>
    </source>
</evidence>
<dbReference type="InParanoid" id="A0A132B5T5"/>
<dbReference type="Proteomes" id="UP000070700">
    <property type="component" value="Unassembled WGS sequence"/>
</dbReference>
<dbReference type="InterPro" id="IPR029058">
    <property type="entry name" value="AB_hydrolase_fold"/>
</dbReference>
<organism evidence="1 2">
    <name type="scientific">Mollisia scopiformis</name>
    <name type="common">Conifer needle endophyte fungus</name>
    <name type="synonym">Phialocephala scopiformis</name>
    <dbReference type="NCBI Taxonomy" id="149040"/>
    <lineage>
        <taxon>Eukaryota</taxon>
        <taxon>Fungi</taxon>
        <taxon>Dikarya</taxon>
        <taxon>Ascomycota</taxon>
        <taxon>Pezizomycotina</taxon>
        <taxon>Leotiomycetes</taxon>
        <taxon>Helotiales</taxon>
        <taxon>Mollisiaceae</taxon>
        <taxon>Mollisia</taxon>
    </lineage>
</organism>
<dbReference type="AlphaFoldDB" id="A0A132B5T5"/>
<keyword evidence="2" id="KW-1185">Reference proteome</keyword>
<dbReference type="Gene3D" id="3.40.50.1820">
    <property type="entry name" value="alpha/beta hydrolase"/>
    <property type="match status" value="1"/>
</dbReference>
<feature type="non-terminal residue" evidence="1">
    <location>
        <position position="1"/>
    </location>
</feature>
<reference evidence="1 2" key="1">
    <citation type="submission" date="2015-10" db="EMBL/GenBank/DDBJ databases">
        <title>Full genome of DAOMC 229536 Phialocephala scopiformis, a fungal endophyte of spruce producing the potent anti-insectan compound rugulosin.</title>
        <authorList>
            <consortium name="DOE Joint Genome Institute"/>
            <person name="Walker A.K."/>
            <person name="Frasz S.L."/>
            <person name="Seifert K.A."/>
            <person name="Miller J.D."/>
            <person name="Mondo S.J."/>
            <person name="Labutti K."/>
            <person name="Lipzen A."/>
            <person name="Dockter R."/>
            <person name="Kennedy M."/>
            <person name="Grigoriev I.V."/>
            <person name="Spatafora J.W."/>
        </authorList>
    </citation>
    <scope>NUCLEOTIDE SEQUENCE [LARGE SCALE GENOMIC DNA]</scope>
    <source>
        <strain evidence="1 2">CBS 120377</strain>
    </source>
</reference>
<evidence type="ECO:0008006" key="3">
    <source>
        <dbReference type="Google" id="ProtNLM"/>
    </source>
</evidence>
<dbReference type="GeneID" id="28819896"/>
<accession>A0A132B5T5</accession>
<evidence type="ECO:0000313" key="1">
    <source>
        <dbReference type="EMBL" id="KUJ07776.1"/>
    </source>
</evidence>
<protein>
    <recommendedName>
        <fullName evidence="3">Alpha/beta hydrolase</fullName>
    </recommendedName>
</protein>
<dbReference type="KEGG" id="psco:LY89DRAFT_600901"/>
<proteinExistence type="predicted"/>
<sequence length="200" mass="20833">TYSTDTALPEQTIFMPATVPSTLKLPVILWGVGGCSDTGTSIAPFHEGLASHGFMVIANNGPTTRTQTTAASLTAAVDFVYKVAGTPGRYAKTRMVVSGWSCGGLEAYVVANDTRFSTVGIFSSGEFAAADSLAVAGKIDKPIFYFLGGSSDIAYANGERDYSDLPKSTPAWLGNDGKGHVHQFTAPDGGMIGDAAVHWA</sequence>
<name>A0A132B5T5_MOLSC</name>
<gene>
    <name evidence="1" type="ORF">LY89DRAFT_600901</name>
</gene>
<dbReference type="OrthoDB" id="2141514at2759"/>